<accession>A0ABV6LS15</accession>
<reference evidence="1 2" key="1">
    <citation type="submission" date="2024-09" db="EMBL/GenBank/DDBJ databases">
        <authorList>
            <person name="Sun Q."/>
            <person name="Mori K."/>
        </authorList>
    </citation>
    <scope>NUCLEOTIDE SEQUENCE [LARGE SCALE GENOMIC DNA]</scope>
    <source>
        <strain evidence="1 2">NCAIM B.02529</strain>
    </source>
</reference>
<dbReference type="Proteomes" id="UP001589836">
    <property type="component" value="Unassembled WGS sequence"/>
</dbReference>
<dbReference type="EMBL" id="JBHLTP010000013">
    <property type="protein sequence ID" value="MFC0525059.1"/>
    <property type="molecule type" value="Genomic_DNA"/>
</dbReference>
<dbReference type="NCBIfam" id="NF040878">
    <property type="entry name" value="SE1561_fam"/>
    <property type="match status" value="1"/>
</dbReference>
<dbReference type="InterPro" id="IPR047670">
    <property type="entry name" value="YfjT-like"/>
</dbReference>
<protein>
    <submittedName>
        <fullName evidence="1">SE1561 family protein</fullName>
    </submittedName>
</protein>
<evidence type="ECO:0000313" key="1">
    <source>
        <dbReference type="EMBL" id="MFC0525059.1"/>
    </source>
</evidence>
<sequence length="65" mass="7648">MGKAADNRHSQIQYVQNRVNMLQHVVQSMDAHSVEVEDLDQLLHLMNELEGKIERFKKDWQDGRS</sequence>
<evidence type="ECO:0000313" key="2">
    <source>
        <dbReference type="Proteomes" id="UP001589836"/>
    </source>
</evidence>
<name>A0ABV6LS15_9BACI</name>
<keyword evidence="2" id="KW-1185">Reference proteome</keyword>
<proteinExistence type="predicted"/>
<comment type="caution">
    <text evidence="1">The sequence shown here is derived from an EMBL/GenBank/DDBJ whole genome shotgun (WGS) entry which is preliminary data.</text>
</comment>
<organism evidence="1 2">
    <name type="scientific">Pontibacillus salicampi</name>
    <dbReference type="NCBI Taxonomy" id="1449801"/>
    <lineage>
        <taxon>Bacteria</taxon>
        <taxon>Bacillati</taxon>
        <taxon>Bacillota</taxon>
        <taxon>Bacilli</taxon>
        <taxon>Bacillales</taxon>
        <taxon>Bacillaceae</taxon>
        <taxon>Pontibacillus</taxon>
    </lineage>
</organism>
<dbReference type="RefSeq" id="WP_377349825.1">
    <property type="nucleotide sequence ID" value="NZ_JBHLTP010000013.1"/>
</dbReference>
<gene>
    <name evidence="1" type="ORF">ACFFGV_15875</name>
</gene>